<feature type="domain" description="PilZ" evidence="1">
    <location>
        <begin position="14"/>
        <end position="90"/>
    </location>
</feature>
<evidence type="ECO:0000313" key="2">
    <source>
        <dbReference type="EMBL" id="UWQ56054.1"/>
    </source>
</evidence>
<protein>
    <submittedName>
        <fullName evidence="2">PilZ domain-containing protein</fullName>
    </submittedName>
</protein>
<dbReference type="KEGG" id="lcae:K3721_19295"/>
<dbReference type="Proteomes" id="UP001058713">
    <property type="component" value="Plasmid unnamed2"/>
</dbReference>
<sequence length="110" mass="12200">MGSPNSHFRTVVPSEPRLRQELPCVVKLSDGELEGTLYNISYGGFAVRLPEAQHTFELAKLQSVAIADIGEFAVQVRWRRGACLGLKFQSKRGVRALLDAHFAKTGEYPI</sequence>
<organism evidence="2 3">
    <name type="scientific">Leisingera caerulea</name>
    <name type="common">Phaeobacter caeruleus</name>
    <dbReference type="NCBI Taxonomy" id="506591"/>
    <lineage>
        <taxon>Bacteria</taxon>
        <taxon>Pseudomonadati</taxon>
        <taxon>Pseudomonadota</taxon>
        <taxon>Alphaproteobacteria</taxon>
        <taxon>Rhodobacterales</taxon>
        <taxon>Roseobacteraceae</taxon>
        <taxon>Leisingera</taxon>
    </lineage>
</organism>
<dbReference type="EMBL" id="CP081072">
    <property type="protein sequence ID" value="UWQ56054.1"/>
    <property type="molecule type" value="Genomic_DNA"/>
</dbReference>
<dbReference type="RefSeq" id="WP_259972829.1">
    <property type="nucleotide sequence ID" value="NZ_CP081072.1"/>
</dbReference>
<gene>
    <name evidence="2" type="ORF">K3721_19295</name>
</gene>
<dbReference type="GO" id="GO:0035438">
    <property type="term" value="F:cyclic-di-GMP binding"/>
    <property type="evidence" value="ECO:0007669"/>
    <property type="project" value="InterPro"/>
</dbReference>
<evidence type="ECO:0000313" key="3">
    <source>
        <dbReference type="Proteomes" id="UP001058713"/>
    </source>
</evidence>
<dbReference type="Gene3D" id="2.40.10.220">
    <property type="entry name" value="predicted glycosyltransferase like domains"/>
    <property type="match status" value="1"/>
</dbReference>
<geneLocation type="plasmid" evidence="2 3">
    <name>unnamed2</name>
</geneLocation>
<accession>A0A9Q9HJ37</accession>
<name>A0A9Q9HJ37_LEICA</name>
<dbReference type="AlphaFoldDB" id="A0A9Q9HJ37"/>
<dbReference type="InterPro" id="IPR009875">
    <property type="entry name" value="PilZ_domain"/>
</dbReference>
<proteinExistence type="predicted"/>
<reference evidence="2" key="1">
    <citation type="submission" date="2021-08" db="EMBL/GenBank/DDBJ databases">
        <authorList>
            <person name="Nwanade C."/>
            <person name="Wang M."/>
            <person name="Masoudi A."/>
            <person name="Yu Z."/>
            <person name="Liu J."/>
        </authorList>
    </citation>
    <scope>NUCLEOTIDE SEQUENCE</scope>
    <source>
        <strain evidence="2">S122</strain>
        <plasmid evidence="2">unnamed2</plasmid>
    </source>
</reference>
<dbReference type="Pfam" id="PF07238">
    <property type="entry name" value="PilZ"/>
    <property type="match status" value="1"/>
</dbReference>
<keyword evidence="2" id="KW-0614">Plasmid</keyword>
<evidence type="ECO:0000259" key="1">
    <source>
        <dbReference type="Pfam" id="PF07238"/>
    </source>
</evidence>
<dbReference type="SUPFAM" id="SSF141371">
    <property type="entry name" value="PilZ domain-like"/>
    <property type="match status" value="1"/>
</dbReference>